<name>W4G2X6_APHAT</name>
<dbReference type="Pfam" id="PF00856">
    <property type="entry name" value="SET"/>
    <property type="match status" value="1"/>
</dbReference>
<gene>
    <name evidence="2" type="ORF">H257_11727</name>
</gene>
<dbReference type="PANTHER" id="PTHR47436">
    <property type="entry name" value="HISTONE-LYSINE N-METHYLTRANSFERASE ATXR2"/>
    <property type="match status" value="1"/>
</dbReference>
<feature type="domain" description="SET" evidence="1">
    <location>
        <begin position="21"/>
        <end position="431"/>
    </location>
</feature>
<dbReference type="OrthoDB" id="5945798at2759"/>
<dbReference type="PROSITE" id="PS50280">
    <property type="entry name" value="SET"/>
    <property type="match status" value="1"/>
</dbReference>
<dbReference type="GeneID" id="20813723"/>
<dbReference type="CDD" id="cd20071">
    <property type="entry name" value="SET_SMYD"/>
    <property type="match status" value="1"/>
</dbReference>
<dbReference type="InterPro" id="IPR044237">
    <property type="entry name" value="ATXR2-like"/>
</dbReference>
<dbReference type="GO" id="GO:0008168">
    <property type="term" value="F:methyltransferase activity"/>
    <property type="evidence" value="ECO:0007669"/>
    <property type="project" value="InterPro"/>
</dbReference>
<dbReference type="Gene3D" id="2.170.270.10">
    <property type="entry name" value="SET domain"/>
    <property type="match status" value="1"/>
</dbReference>
<protein>
    <recommendedName>
        <fullName evidence="1">SET domain-containing protein</fullName>
    </recommendedName>
</protein>
<dbReference type="SUPFAM" id="SSF82199">
    <property type="entry name" value="SET domain"/>
    <property type="match status" value="1"/>
</dbReference>
<dbReference type="InterPro" id="IPR046341">
    <property type="entry name" value="SET_dom_sf"/>
</dbReference>
<evidence type="ECO:0000313" key="2">
    <source>
        <dbReference type="EMBL" id="ETV73611.1"/>
    </source>
</evidence>
<sequence length="463" mass="50990">MAASDEAAATAKYFADLIQDKPIRFGYAEGKGKALFAPTEFSAGQAIFSEVPLVAMQHRANRSTTQGCDNCFAVVGTIEDQVAHLLSIGTEAVPTVPVALKEPTSSSSFQHETTIVSCACGDIYCSKACQVAAWERYHCLLCPAHPDTPMQAFVDYSTGRDAVTCRRTTTSSPDSTPPSAMIYVFPTETNEIFLLAAQVLCSIVVRYAVSPDMADARRPVDVFCKLPWWEVVAVNAELEEGQTLDEYCSIFRDLLEYTLSLFLHGLKFNVNHLVIHDNHPDPDSCFLATVDLDGAMEACEAAGVFDLDFFAQVVGMFEMNNISLEIRHPLNHIIMEEHHPDTSQEVMTWLATVSATVQAKLELDHPHTEEDGEEVDGWEFPDLDGTALFSLICMMNHSCTPNVAVTYETGVATVVALDDISAGDELCISYIDTDLDVDDRQAELSEYHFACTCDRCNEELMLQ</sequence>
<dbReference type="PANTHER" id="PTHR47436:SF1">
    <property type="entry name" value="SET DOMAIN-CONTAINING PROTEIN"/>
    <property type="match status" value="1"/>
</dbReference>
<dbReference type="VEuPathDB" id="FungiDB:H257_11727"/>
<organism evidence="2">
    <name type="scientific">Aphanomyces astaci</name>
    <name type="common">Crayfish plague agent</name>
    <dbReference type="NCBI Taxonomy" id="112090"/>
    <lineage>
        <taxon>Eukaryota</taxon>
        <taxon>Sar</taxon>
        <taxon>Stramenopiles</taxon>
        <taxon>Oomycota</taxon>
        <taxon>Saprolegniomycetes</taxon>
        <taxon>Saprolegniales</taxon>
        <taxon>Verrucalvaceae</taxon>
        <taxon>Aphanomyces</taxon>
    </lineage>
</organism>
<proteinExistence type="predicted"/>
<dbReference type="InterPro" id="IPR001214">
    <property type="entry name" value="SET_dom"/>
</dbReference>
<dbReference type="EMBL" id="KI913148">
    <property type="protein sequence ID" value="ETV73611.1"/>
    <property type="molecule type" value="Genomic_DNA"/>
</dbReference>
<reference evidence="2" key="1">
    <citation type="submission" date="2013-12" db="EMBL/GenBank/DDBJ databases">
        <title>The Genome Sequence of Aphanomyces astaci APO3.</title>
        <authorList>
            <consortium name="The Broad Institute Genomics Platform"/>
            <person name="Russ C."/>
            <person name="Tyler B."/>
            <person name="van West P."/>
            <person name="Dieguez-Uribeondo J."/>
            <person name="Young S.K."/>
            <person name="Zeng Q."/>
            <person name="Gargeya S."/>
            <person name="Fitzgerald M."/>
            <person name="Abouelleil A."/>
            <person name="Alvarado L."/>
            <person name="Chapman S.B."/>
            <person name="Gainer-Dewar J."/>
            <person name="Goldberg J."/>
            <person name="Griggs A."/>
            <person name="Gujja S."/>
            <person name="Hansen M."/>
            <person name="Howarth C."/>
            <person name="Imamovic A."/>
            <person name="Ireland A."/>
            <person name="Larimer J."/>
            <person name="McCowan C."/>
            <person name="Murphy C."/>
            <person name="Pearson M."/>
            <person name="Poon T.W."/>
            <person name="Priest M."/>
            <person name="Roberts A."/>
            <person name="Saif S."/>
            <person name="Shea T."/>
            <person name="Sykes S."/>
            <person name="Wortman J."/>
            <person name="Nusbaum C."/>
            <person name="Birren B."/>
        </authorList>
    </citation>
    <scope>NUCLEOTIDE SEQUENCE [LARGE SCALE GENOMIC DNA]</scope>
    <source>
        <strain evidence="2">APO3</strain>
    </source>
</reference>
<dbReference type="RefSeq" id="XP_009837037.1">
    <property type="nucleotide sequence ID" value="XM_009838735.1"/>
</dbReference>
<dbReference type="STRING" id="112090.W4G2X6"/>
<accession>W4G2X6</accession>
<evidence type="ECO:0000259" key="1">
    <source>
        <dbReference type="PROSITE" id="PS50280"/>
    </source>
</evidence>
<dbReference type="AlphaFoldDB" id="W4G2X6"/>